<comment type="caution">
    <text evidence="1">The sequence shown here is derived from an EMBL/GenBank/DDBJ whole genome shotgun (WGS) entry which is preliminary data.</text>
</comment>
<dbReference type="RefSeq" id="WP_203536635.1">
    <property type="nucleotide sequence ID" value="NZ_JAESND010000001.1"/>
</dbReference>
<keyword evidence="2" id="KW-1185">Reference proteome</keyword>
<reference evidence="1 2" key="1">
    <citation type="submission" date="2021-01" db="EMBL/GenBank/DDBJ databases">
        <title>Draft Genome Sequence and Polyhydroxyalkanoate Biosynthetic Potential of Jeongeupia naejangsanensis Type Strain DSM 24253.</title>
        <authorList>
            <person name="Turrini P."/>
            <person name="Artuso I."/>
            <person name="Lugli G.A."/>
            <person name="Frangipani E."/>
            <person name="Ventura M."/>
            <person name="Visca P."/>
        </authorList>
    </citation>
    <scope>NUCLEOTIDE SEQUENCE [LARGE SCALE GENOMIC DNA]</scope>
    <source>
        <strain evidence="1 2">DSM 24253</strain>
    </source>
</reference>
<evidence type="ECO:0000313" key="1">
    <source>
        <dbReference type="EMBL" id="MBM3114982.1"/>
    </source>
</evidence>
<gene>
    <name evidence="1" type="ORF">JMJ54_03995</name>
</gene>
<organism evidence="1 2">
    <name type="scientific">Jeongeupia naejangsanensis</name>
    <dbReference type="NCBI Taxonomy" id="613195"/>
    <lineage>
        <taxon>Bacteria</taxon>
        <taxon>Pseudomonadati</taxon>
        <taxon>Pseudomonadota</taxon>
        <taxon>Betaproteobacteria</taxon>
        <taxon>Neisseriales</taxon>
        <taxon>Chitinibacteraceae</taxon>
        <taxon>Jeongeupia</taxon>
    </lineage>
</organism>
<name>A0ABS2BH88_9NEIS</name>
<protein>
    <submittedName>
        <fullName evidence="1">Uncharacterized protein</fullName>
    </submittedName>
</protein>
<dbReference type="EMBL" id="JAESND010000001">
    <property type="protein sequence ID" value="MBM3114982.1"/>
    <property type="molecule type" value="Genomic_DNA"/>
</dbReference>
<accession>A0ABS2BH88</accession>
<proteinExistence type="predicted"/>
<evidence type="ECO:0000313" key="2">
    <source>
        <dbReference type="Proteomes" id="UP000809431"/>
    </source>
</evidence>
<dbReference type="Proteomes" id="UP000809431">
    <property type="component" value="Unassembled WGS sequence"/>
</dbReference>
<sequence>MLNILSDSLGKLGTPTYPLKQAADNLQVVGELALATPTPIDIIMRNKFVIAATRMGGKTAIRPEFTTEKFIEQIRYLMTSEFGTLKGPCQNALQELPSLAIRAKLAGYPLENSNVQKAFFGFLMSYVTEGFVNQDTTGTQMGNFQGKWHGGGF</sequence>